<dbReference type="GO" id="GO:0009097">
    <property type="term" value="P:isoleucine biosynthetic process"/>
    <property type="evidence" value="ECO:0007669"/>
    <property type="project" value="TreeGrafter"/>
</dbReference>
<reference evidence="2" key="1">
    <citation type="submission" date="2013-08" db="EMBL/GenBank/DDBJ databases">
        <authorList>
            <person name="Mendez C."/>
            <person name="Richter M."/>
            <person name="Ferrer M."/>
            <person name="Sanchez J."/>
        </authorList>
    </citation>
    <scope>NUCLEOTIDE SEQUENCE</scope>
</reference>
<dbReference type="SUPFAM" id="SSF51735">
    <property type="entry name" value="NAD(P)-binding Rossmann-fold domains"/>
    <property type="match status" value="1"/>
</dbReference>
<dbReference type="InterPro" id="IPR013116">
    <property type="entry name" value="KARI_N"/>
</dbReference>
<dbReference type="GO" id="GO:0016853">
    <property type="term" value="F:isomerase activity"/>
    <property type="evidence" value="ECO:0007669"/>
    <property type="project" value="UniProtKB-KW"/>
</dbReference>
<dbReference type="InterPro" id="IPR036291">
    <property type="entry name" value="NAD(P)-bd_dom_sf"/>
</dbReference>
<dbReference type="Pfam" id="PF07991">
    <property type="entry name" value="KARI_N"/>
    <property type="match status" value="1"/>
</dbReference>
<dbReference type="Gene3D" id="3.40.50.720">
    <property type="entry name" value="NAD(P)-binding Rossmann-like Domain"/>
    <property type="match status" value="1"/>
</dbReference>
<evidence type="ECO:0000259" key="1">
    <source>
        <dbReference type="PROSITE" id="PS51850"/>
    </source>
</evidence>
<dbReference type="GO" id="GO:0005829">
    <property type="term" value="C:cytosol"/>
    <property type="evidence" value="ECO:0007669"/>
    <property type="project" value="TreeGrafter"/>
</dbReference>
<reference evidence="2" key="2">
    <citation type="journal article" date="2014" name="ISME J.">
        <title>Microbial stratification in low pH oxic and suboxic macroscopic growths along an acid mine drainage.</title>
        <authorList>
            <person name="Mendez-Garcia C."/>
            <person name="Mesa V."/>
            <person name="Sprenger R.R."/>
            <person name="Richter M."/>
            <person name="Diez M.S."/>
            <person name="Solano J."/>
            <person name="Bargiela R."/>
            <person name="Golyshina O.V."/>
            <person name="Manteca A."/>
            <person name="Ramos J.L."/>
            <person name="Gallego J.R."/>
            <person name="Llorente I."/>
            <person name="Martins Dos Santos V.A."/>
            <person name="Jensen O.N."/>
            <person name="Pelaez A.I."/>
            <person name="Sanchez J."/>
            <person name="Ferrer M."/>
        </authorList>
    </citation>
    <scope>NUCLEOTIDE SEQUENCE</scope>
</reference>
<organism evidence="2">
    <name type="scientific">mine drainage metagenome</name>
    <dbReference type="NCBI Taxonomy" id="410659"/>
    <lineage>
        <taxon>unclassified sequences</taxon>
        <taxon>metagenomes</taxon>
        <taxon>ecological metagenomes</taxon>
    </lineage>
</organism>
<protein>
    <submittedName>
        <fullName evidence="2">Ketol-acid reductoisomerase</fullName>
    </submittedName>
</protein>
<feature type="domain" description="KARI N-terminal Rossmann" evidence="1">
    <location>
        <begin position="1"/>
        <end position="72"/>
    </location>
</feature>
<sequence length="72" mass="7640">MTTMYYEKDADPEVLRGRTIAVLGYGSQGHAHALNLHDSGFDVRVGLRPESASVLKAEEAGLRVLGIADAAA</sequence>
<accession>T1B581</accession>
<proteinExistence type="predicted"/>
<dbReference type="PROSITE" id="PS51850">
    <property type="entry name" value="KARI_N"/>
    <property type="match status" value="1"/>
</dbReference>
<keyword evidence="2" id="KW-0413">Isomerase</keyword>
<evidence type="ECO:0000313" key="2">
    <source>
        <dbReference type="EMBL" id="EQD49475.1"/>
    </source>
</evidence>
<comment type="caution">
    <text evidence="2">The sequence shown here is derived from an EMBL/GenBank/DDBJ whole genome shotgun (WGS) entry which is preliminary data.</text>
</comment>
<dbReference type="GO" id="GO:0009099">
    <property type="term" value="P:L-valine biosynthetic process"/>
    <property type="evidence" value="ECO:0007669"/>
    <property type="project" value="TreeGrafter"/>
</dbReference>
<dbReference type="EMBL" id="AUZY01007564">
    <property type="protein sequence ID" value="EQD49475.1"/>
    <property type="molecule type" value="Genomic_DNA"/>
</dbReference>
<gene>
    <name evidence="2" type="ORF">B1B_11617</name>
</gene>
<dbReference type="GO" id="GO:0004455">
    <property type="term" value="F:ketol-acid reductoisomerase activity"/>
    <property type="evidence" value="ECO:0007669"/>
    <property type="project" value="TreeGrafter"/>
</dbReference>
<dbReference type="PANTHER" id="PTHR21371">
    <property type="entry name" value="KETOL-ACID REDUCTOISOMERASE, MITOCHONDRIAL"/>
    <property type="match status" value="1"/>
</dbReference>
<dbReference type="PANTHER" id="PTHR21371:SF1">
    <property type="entry name" value="KETOL-ACID REDUCTOISOMERASE, MITOCHONDRIAL"/>
    <property type="match status" value="1"/>
</dbReference>
<dbReference type="AlphaFoldDB" id="T1B581"/>
<dbReference type="InterPro" id="IPR013023">
    <property type="entry name" value="KARI"/>
</dbReference>
<feature type="non-terminal residue" evidence="2">
    <location>
        <position position="72"/>
    </location>
</feature>
<name>T1B581_9ZZZZ</name>